<gene>
    <name evidence="4" type="ORF">H010_21351</name>
</gene>
<evidence type="ECO:0000313" key="4">
    <source>
        <dbReference type="EMBL" id="MDG5977812.1"/>
    </source>
</evidence>
<dbReference type="Pfam" id="PF00571">
    <property type="entry name" value="CBS"/>
    <property type="match status" value="2"/>
</dbReference>
<proteinExistence type="predicted"/>
<evidence type="ECO:0000313" key="5">
    <source>
        <dbReference type="Proteomes" id="UP001152876"/>
    </source>
</evidence>
<dbReference type="OrthoDB" id="9794094at2"/>
<dbReference type="Proteomes" id="UP001152876">
    <property type="component" value="Unassembled WGS sequence"/>
</dbReference>
<name>A0A9X4NUT6_9BURK</name>
<dbReference type="EMBL" id="AOGK01000026">
    <property type="protein sequence ID" value="MDG5977812.1"/>
    <property type="molecule type" value="Genomic_DNA"/>
</dbReference>
<dbReference type="InterPro" id="IPR000644">
    <property type="entry name" value="CBS_dom"/>
</dbReference>
<dbReference type="PROSITE" id="PS51371">
    <property type="entry name" value="CBS"/>
    <property type="match status" value="2"/>
</dbReference>
<keyword evidence="5" id="KW-1185">Reference proteome</keyword>
<keyword evidence="1 2" id="KW-0129">CBS domain</keyword>
<protein>
    <submittedName>
        <fullName evidence="4">Signal-transduction protein</fullName>
    </submittedName>
</protein>
<accession>A0A9X4NUT6</accession>
<feature type="domain" description="CBS" evidence="3">
    <location>
        <begin position="5"/>
        <end position="71"/>
    </location>
</feature>
<evidence type="ECO:0000256" key="2">
    <source>
        <dbReference type="PROSITE-ProRule" id="PRU00703"/>
    </source>
</evidence>
<dbReference type="Gene3D" id="3.10.580.10">
    <property type="entry name" value="CBS-domain"/>
    <property type="match status" value="1"/>
</dbReference>
<dbReference type="SUPFAM" id="SSF54631">
    <property type="entry name" value="CBS-domain pair"/>
    <property type="match status" value="1"/>
</dbReference>
<dbReference type="PANTHER" id="PTHR43080:SF2">
    <property type="entry name" value="CBS DOMAIN-CONTAINING PROTEIN"/>
    <property type="match status" value="1"/>
</dbReference>
<dbReference type="PANTHER" id="PTHR43080">
    <property type="entry name" value="CBS DOMAIN-CONTAINING PROTEIN CBSX3, MITOCHONDRIAL"/>
    <property type="match status" value="1"/>
</dbReference>
<evidence type="ECO:0000259" key="3">
    <source>
        <dbReference type="PROSITE" id="PS51371"/>
    </source>
</evidence>
<organism evidence="4 5">
    <name type="scientific">Hydrogenophaga taeniospiralis CCUG 15921</name>
    <dbReference type="NCBI Taxonomy" id="1281780"/>
    <lineage>
        <taxon>Bacteria</taxon>
        <taxon>Pseudomonadati</taxon>
        <taxon>Pseudomonadota</taxon>
        <taxon>Betaproteobacteria</taxon>
        <taxon>Burkholderiales</taxon>
        <taxon>Comamonadaceae</taxon>
        <taxon>Hydrogenophaga</taxon>
    </lineage>
</organism>
<dbReference type="InterPro" id="IPR051257">
    <property type="entry name" value="Diverse_CBS-Domain"/>
</dbReference>
<reference evidence="4" key="1">
    <citation type="submission" date="2013-01" db="EMBL/GenBank/DDBJ databases">
        <title>Genome draft of Hydrogenophaga taeniospiralis 2K1.</title>
        <authorList>
            <person name="Gomila M."/>
            <person name="Lalucat J."/>
        </authorList>
    </citation>
    <scope>NUCLEOTIDE SEQUENCE</scope>
    <source>
        <strain evidence="4">CCUG 15921</strain>
    </source>
</reference>
<dbReference type="AlphaFoldDB" id="A0A9X4NUT6"/>
<sequence>MREKMNAADICNRIVTVAERSMPLGEAASLMRERHVGSLIVVDDTGAGRIAVGILTDRDIVTAVVAQGLDPAVLAVEDVMTPNLVTALEEDSIKDLLSTMRHKGLRRLPIVTPQGLLVGLVTLDDLLPLMADQLRDMAATIEAQYLHERRDRP</sequence>
<dbReference type="SMART" id="SM00116">
    <property type="entry name" value="CBS"/>
    <property type="match status" value="2"/>
</dbReference>
<feature type="domain" description="CBS" evidence="3">
    <location>
        <begin position="80"/>
        <end position="137"/>
    </location>
</feature>
<dbReference type="RefSeq" id="WP_068173052.1">
    <property type="nucleotide sequence ID" value="NZ_AOGK01000026.1"/>
</dbReference>
<evidence type="ECO:0000256" key="1">
    <source>
        <dbReference type="ARBA" id="ARBA00023122"/>
    </source>
</evidence>
<dbReference type="InterPro" id="IPR046342">
    <property type="entry name" value="CBS_dom_sf"/>
</dbReference>
<comment type="caution">
    <text evidence="4">The sequence shown here is derived from an EMBL/GenBank/DDBJ whole genome shotgun (WGS) entry which is preliminary data.</text>
</comment>
<dbReference type="CDD" id="cd17775">
    <property type="entry name" value="CBS_pair_bact_arch"/>
    <property type="match status" value="1"/>
</dbReference>